<dbReference type="EC" id="3.2.1.23" evidence="3 7"/>
<dbReference type="EMBL" id="ABOU02000050">
    <property type="protein sequence ID" value="EDY31859.1"/>
    <property type="molecule type" value="Genomic_DNA"/>
</dbReference>
<dbReference type="Gene3D" id="3.20.20.80">
    <property type="entry name" value="Glycosidases"/>
    <property type="match status" value="1"/>
</dbReference>
<dbReference type="GO" id="GO:0004565">
    <property type="term" value="F:beta-galactosidase activity"/>
    <property type="evidence" value="ECO:0007669"/>
    <property type="project" value="UniProtKB-EC"/>
</dbReference>
<name>B5CSP5_9FIRM</name>
<dbReference type="InterPro" id="IPR006101">
    <property type="entry name" value="Glyco_hydro_2"/>
</dbReference>
<dbReference type="SUPFAM" id="SSF49303">
    <property type="entry name" value="beta-Galactosidase/glucuronidase domain"/>
    <property type="match status" value="2"/>
</dbReference>
<dbReference type="InterPro" id="IPR006103">
    <property type="entry name" value="Glyco_hydro_2_cat"/>
</dbReference>
<dbReference type="SUPFAM" id="SSF49785">
    <property type="entry name" value="Galactose-binding domain-like"/>
    <property type="match status" value="1"/>
</dbReference>
<dbReference type="SUPFAM" id="SSF74650">
    <property type="entry name" value="Galactose mutarotase-like"/>
    <property type="match status" value="1"/>
</dbReference>
<dbReference type="Pfam" id="PF02836">
    <property type="entry name" value="Glyco_hydro_2_C"/>
    <property type="match status" value="1"/>
</dbReference>
<dbReference type="InterPro" id="IPR023230">
    <property type="entry name" value="Glyco_hydro_2_CS"/>
</dbReference>
<dbReference type="Pfam" id="PF02929">
    <property type="entry name" value="Bgal_small_N"/>
    <property type="match status" value="1"/>
</dbReference>
<evidence type="ECO:0000313" key="10">
    <source>
        <dbReference type="Proteomes" id="UP000003254"/>
    </source>
</evidence>
<dbReference type="Proteomes" id="UP000003254">
    <property type="component" value="Unassembled WGS sequence"/>
</dbReference>
<dbReference type="Gene3D" id="2.70.98.10">
    <property type="match status" value="1"/>
</dbReference>
<evidence type="ECO:0000256" key="5">
    <source>
        <dbReference type="ARBA" id="ARBA00023295"/>
    </source>
</evidence>
<evidence type="ECO:0000256" key="3">
    <source>
        <dbReference type="ARBA" id="ARBA00012756"/>
    </source>
</evidence>
<dbReference type="InterPro" id="IPR050347">
    <property type="entry name" value="Bact_Beta-galactosidase"/>
</dbReference>
<proteinExistence type="inferred from homology"/>
<keyword evidence="5 7" id="KW-0326">Glycosidase</keyword>
<dbReference type="InterPro" id="IPR017853">
    <property type="entry name" value="GH"/>
</dbReference>
<dbReference type="SMART" id="SM01038">
    <property type="entry name" value="Bgal_small_N"/>
    <property type="match status" value="1"/>
</dbReference>
<evidence type="ECO:0000256" key="7">
    <source>
        <dbReference type="RuleBase" id="RU361154"/>
    </source>
</evidence>
<dbReference type="InterPro" id="IPR011013">
    <property type="entry name" value="Gal_mutarotase_sf_dom"/>
</dbReference>
<comment type="caution">
    <text evidence="9">The sequence shown here is derived from an EMBL/GenBank/DDBJ whole genome shotgun (WGS) entry which is preliminary data.</text>
</comment>
<dbReference type="AlphaFoldDB" id="B5CSP5"/>
<dbReference type="InterPro" id="IPR036156">
    <property type="entry name" value="Beta-gal/glucu_dom_sf"/>
</dbReference>
<evidence type="ECO:0000259" key="8">
    <source>
        <dbReference type="SMART" id="SM01038"/>
    </source>
</evidence>
<dbReference type="GO" id="GO:0030246">
    <property type="term" value="F:carbohydrate binding"/>
    <property type="evidence" value="ECO:0007669"/>
    <property type="project" value="InterPro"/>
</dbReference>
<dbReference type="PANTHER" id="PTHR46323:SF2">
    <property type="entry name" value="BETA-GALACTOSIDASE"/>
    <property type="match status" value="1"/>
</dbReference>
<dbReference type="InterPro" id="IPR014718">
    <property type="entry name" value="GH-type_carb-bd"/>
</dbReference>
<comment type="catalytic activity">
    <reaction evidence="1 7">
        <text>Hydrolysis of terminal non-reducing beta-D-galactose residues in beta-D-galactosides.</text>
        <dbReference type="EC" id="3.2.1.23"/>
    </reaction>
</comment>
<dbReference type="Gene3D" id="2.60.120.260">
    <property type="entry name" value="Galactose-binding domain-like"/>
    <property type="match status" value="1"/>
</dbReference>
<reference evidence="9 10" key="2">
    <citation type="submission" date="2008-08" db="EMBL/GenBank/DDBJ databases">
        <authorList>
            <person name="Fulton L."/>
            <person name="Clifton S."/>
            <person name="Fulton B."/>
            <person name="Xu J."/>
            <person name="Minx P."/>
            <person name="Pepin K.H."/>
            <person name="Johnson M."/>
            <person name="Bhonagiri V."/>
            <person name="Nash W.E."/>
            <person name="Mardis E.R."/>
            <person name="Wilson R.K."/>
        </authorList>
    </citation>
    <scope>NUCLEOTIDE SEQUENCE [LARGE SCALE GENOMIC DNA]</scope>
    <source>
        <strain evidence="9 10">ATCC 29176</strain>
    </source>
</reference>
<dbReference type="InterPro" id="IPR032312">
    <property type="entry name" value="LacZ_4"/>
</dbReference>
<organism evidence="9 10">
    <name type="scientific">[Ruminococcus] lactaris ATCC 29176</name>
    <dbReference type="NCBI Taxonomy" id="471875"/>
    <lineage>
        <taxon>Bacteria</taxon>
        <taxon>Bacillati</taxon>
        <taxon>Bacillota</taxon>
        <taxon>Clostridia</taxon>
        <taxon>Lachnospirales</taxon>
        <taxon>Lachnospiraceae</taxon>
        <taxon>Mediterraneibacter</taxon>
    </lineage>
</organism>
<keyword evidence="4 7" id="KW-0378">Hydrolase</keyword>
<dbReference type="Pfam" id="PF16353">
    <property type="entry name" value="LacZ_4"/>
    <property type="match status" value="1"/>
</dbReference>
<accession>B5CSP5</accession>
<reference evidence="9 10" key="1">
    <citation type="submission" date="2008-08" db="EMBL/GenBank/DDBJ databases">
        <title>Draft genome sequence of Ruminococcus lactaris ATCC 29176.</title>
        <authorList>
            <person name="Sudarsanam P."/>
            <person name="Ley R."/>
            <person name="Guruge J."/>
            <person name="Turnbaugh P.J."/>
            <person name="Mahowald M."/>
            <person name="Liep D."/>
            <person name="Gordon J."/>
        </authorList>
    </citation>
    <scope>NUCLEOTIDE SEQUENCE [LARGE SCALE GENOMIC DNA]</scope>
    <source>
        <strain evidence="9 10">ATCC 29176</strain>
    </source>
</reference>
<evidence type="ECO:0000256" key="1">
    <source>
        <dbReference type="ARBA" id="ARBA00001412"/>
    </source>
</evidence>
<dbReference type="Pfam" id="PF00703">
    <property type="entry name" value="Glyco_hydro_2"/>
    <property type="match status" value="1"/>
</dbReference>
<dbReference type="PANTHER" id="PTHR46323">
    <property type="entry name" value="BETA-GALACTOSIDASE"/>
    <property type="match status" value="1"/>
</dbReference>
<dbReference type="InterPro" id="IPR006102">
    <property type="entry name" value="Ig-like_GH2"/>
</dbReference>
<dbReference type="eggNOG" id="COG3250">
    <property type="taxonomic scope" value="Bacteria"/>
</dbReference>
<dbReference type="GO" id="GO:0005990">
    <property type="term" value="P:lactose catabolic process"/>
    <property type="evidence" value="ECO:0007669"/>
    <property type="project" value="TreeGrafter"/>
</dbReference>
<dbReference type="Gene3D" id="2.60.40.10">
    <property type="entry name" value="Immunoglobulins"/>
    <property type="match status" value="2"/>
</dbReference>
<dbReference type="GO" id="GO:0009341">
    <property type="term" value="C:beta-galactosidase complex"/>
    <property type="evidence" value="ECO:0007669"/>
    <property type="project" value="InterPro"/>
</dbReference>
<dbReference type="InterPro" id="IPR006104">
    <property type="entry name" value="Glyco_hydro_2_N"/>
</dbReference>
<evidence type="ECO:0000313" key="9">
    <source>
        <dbReference type="EMBL" id="EDY31859.1"/>
    </source>
</evidence>
<dbReference type="PROSITE" id="PS00719">
    <property type="entry name" value="GLYCOSYL_HYDROL_F2_1"/>
    <property type="match status" value="1"/>
</dbReference>
<comment type="similarity">
    <text evidence="2 7">Belongs to the glycosyl hydrolase 2 family.</text>
</comment>
<evidence type="ECO:0000256" key="6">
    <source>
        <dbReference type="ARBA" id="ARBA00032230"/>
    </source>
</evidence>
<keyword evidence="10" id="KW-1185">Reference proteome</keyword>
<dbReference type="PRINTS" id="PR00132">
    <property type="entry name" value="GLHYDRLASE2"/>
</dbReference>
<dbReference type="InterPro" id="IPR008979">
    <property type="entry name" value="Galactose-bd-like_sf"/>
</dbReference>
<dbReference type="HOGENOM" id="CLU_002346_0_2_9"/>
<feature type="domain" description="Beta galactosidase small chain/" evidence="8">
    <location>
        <begin position="756"/>
        <end position="1024"/>
    </location>
</feature>
<evidence type="ECO:0000256" key="4">
    <source>
        <dbReference type="ARBA" id="ARBA00022801"/>
    </source>
</evidence>
<dbReference type="SUPFAM" id="SSF51445">
    <property type="entry name" value="(Trans)glycosidases"/>
    <property type="match status" value="1"/>
</dbReference>
<dbReference type="InterPro" id="IPR013783">
    <property type="entry name" value="Ig-like_fold"/>
</dbReference>
<dbReference type="Pfam" id="PF02837">
    <property type="entry name" value="Glyco_hydro_2_N"/>
    <property type="match status" value="1"/>
</dbReference>
<evidence type="ECO:0000256" key="2">
    <source>
        <dbReference type="ARBA" id="ARBA00007401"/>
    </source>
</evidence>
<protein>
    <recommendedName>
        <fullName evidence="3 7">Beta-galactosidase</fullName>
        <ecNumber evidence="3 7">3.2.1.23</ecNumber>
    </recommendedName>
    <alternativeName>
        <fullName evidence="6 7">Lactase</fullName>
    </alternativeName>
</protein>
<sequence length="1029" mass="119821">MEKQSAKKCICIKGELFMIVPRYYEDLRVLHENTMPARAYFIPASKRMDNLMEHREESDRMQLLNGTWKFQYFNSIYDVQEPFFEKDYDTENFDEIQVPSVWQMAGYDTHQYTNIRYPFPFDPPYVPQDIPCGTYAHTFVYHKDENAPKAFLNFEGVDSCFYVWINGSYVGYSQVSHMTSEFDITDLLRDGENSIAVLVMKWCDGSYLEDQDKFRMSGIFRDVYILKRPKQAISDYHIKTRIEDMLAKVEIEMKFYSPLNVKISIEDRNGAVVALGSIAEEGTAVLEIASPELWNTENPYLYKLILETENEVIVDHIALRKIEIKDQVIYLNGQKIKFRGVNRHDSDPVTGFTISPEQITTDLTLMKQHNFNAIRSSHYPNAPFFYEMCDKYGFMVIDEADIEAHGPFMIYRKEDTDYNRFKRWNEKIADDPVWEEAIVDRVKLMVERDKNRFCIVMWSMGNESAYGCNFEKALEWTKNFDPDRITQYESARYRNYDETYDYSNLDVYSRMYPALSEIQEYLDKDGSKPFLLVEYCHSMGNGPGDFEDYFQMIQDNDKMCGGFVWEWCDHAIAHGTAENGKTIYAYGGDHGEEIHDGNFCMDGLVYPDRTVHTGLLEYKNVYRPARVISYDKESGELMLHNYMDFDDLKDYVKISYELTQDGLVISKGKLPEVSVAPHSEGKTNLKINVPENGKCYLKLIYHLKKELPLLDEEHILGFDEIEVSKDDAKCKLAEKWLQKTAVDSELQVNENDTQIHIKGREFAYTIDKRTALFTEMKFAGREYLNHPMELNIWRAPTDNDMYIKSEWKKAHYDKAYTRAYTTEVVQGKHGVKITSHASVVAETVQKILDVMITWKIEAAGKIDADIEVTKDDEFPDLPRFGVRMFLDKKLSAARYFGMGPQESYCDKHQASSHGLYQANVDDLHEDYIRPQENGSHYDCEYVELNNSRYGIVVSAENAFSFNASYYTQEELEKKTHNYELTESDSLVFCVDYALNGIGSNSCGPVVLEQYRFDDVLFRFQFTLIPYVKG</sequence>
<dbReference type="InterPro" id="IPR004199">
    <property type="entry name" value="B-gal_small/dom_5"/>
</dbReference>
<gene>
    <name evidence="9" type="ORF">RUMLAC_02506</name>
</gene>